<keyword evidence="5 6" id="KW-0482">Metalloprotease</keyword>
<keyword evidence="7" id="KW-1133">Transmembrane helix</keyword>
<keyword evidence="7" id="KW-0812">Transmembrane</keyword>
<dbReference type="Gene3D" id="3.30.2010.10">
    <property type="entry name" value="Metalloproteases ('zincins'), catalytic domain"/>
    <property type="match status" value="1"/>
</dbReference>
<evidence type="ECO:0000256" key="7">
    <source>
        <dbReference type="SAM" id="Phobius"/>
    </source>
</evidence>
<keyword evidence="3 6" id="KW-0378">Hydrolase</keyword>
<comment type="similarity">
    <text evidence="6">Belongs to the peptidase M48 family.</text>
</comment>
<name>A0A7Y9FNT1_9SPHN</name>
<evidence type="ECO:0000313" key="9">
    <source>
        <dbReference type="EMBL" id="NYD90417.1"/>
    </source>
</evidence>
<feature type="transmembrane region" description="Helical" evidence="7">
    <location>
        <begin position="104"/>
        <end position="125"/>
    </location>
</feature>
<dbReference type="AlphaFoldDB" id="A0A7Y9FNT1"/>
<keyword evidence="1 6" id="KW-0645">Protease</keyword>
<evidence type="ECO:0000256" key="4">
    <source>
        <dbReference type="ARBA" id="ARBA00022833"/>
    </source>
</evidence>
<evidence type="ECO:0000256" key="3">
    <source>
        <dbReference type="ARBA" id="ARBA00022801"/>
    </source>
</evidence>
<proteinExistence type="inferred from homology"/>
<dbReference type="InterPro" id="IPR001915">
    <property type="entry name" value="Peptidase_M48"/>
</dbReference>
<protein>
    <submittedName>
        <fullName evidence="9">Zn-dependent protease with chaperone function</fullName>
    </submittedName>
</protein>
<evidence type="ECO:0000256" key="2">
    <source>
        <dbReference type="ARBA" id="ARBA00022723"/>
    </source>
</evidence>
<dbReference type="CDD" id="cd07332">
    <property type="entry name" value="M48C_Oma1_like"/>
    <property type="match status" value="1"/>
</dbReference>
<keyword evidence="4 6" id="KW-0862">Zinc</keyword>
<evidence type="ECO:0000256" key="6">
    <source>
        <dbReference type="RuleBase" id="RU003983"/>
    </source>
</evidence>
<accession>A0A7Y9FNT1</accession>
<reference evidence="9 10" key="1">
    <citation type="submission" date="2020-07" db="EMBL/GenBank/DDBJ databases">
        <authorList>
            <person name="Partida-Martinez L."/>
            <person name="Huntemann M."/>
            <person name="Clum A."/>
            <person name="Wang J."/>
            <person name="Palaniappan K."/>
            <person name="Ritter S."/>
            <person name="Chen I.-M."/>
            <person name="Stamatis D."/>
            <person name="Reddy T."/>
            <person name="O'Malley R."/>
            <person name="Daum C."/>
            <person name="Shapiro N."/>
            <person name="Ivanova N."/>
            <person name="Kyrpides N."/>
            <person name="Woyke T."/>
        </authorList>
    </citation>
    <scope>NUCLEOTIDE SEQUENCE [LARGE SCALE GENOMIC DNA]</scope>
    <source>
        <strain evidence="9 10">AS2.3</strain>
    </source>
</reference>
<dbReference type="Pfam" id="PF01435">
    <property type="entry name" value="Peptidase_M48"/>
    <property type="match status" value="1"/>
</dbReference>
<dbReference type="GO" id="GO:0004222">
    <property type="term" value="F:metalloendopeptidase activity"/>
    <property type="evidence" value="ECO:0007669"/>
    <property type="project" value="InterPro"/>
</dbReference>
<dbReference type="Proteomes" id="UP000517753">
    <property type="component" value="Unassembled WGS sequence"/>
</dbReference>
<dbReference type="PANTHER" id="PTHR22726:SF1">
    <property type="entry name" value="METALLOENDOPEPTIDASE OMA1, MITOCHONDRIAL"/>
    <property type="match status" value="1"/>
</dbReference>
<organism evidence="9 10">
    <name type="scientific">Sphingomonas melonis</name>
    <dbReference type="NCBI Taxonomy" id="152682"/>
    <lineage>
        <taxon>Bacteria</taxon>
        <taxon>Pseudomonadati</taxon>
        <taxon>Pseudomonadota</taxon>
        <taxon>Alphaproteobacteria</taxon>
        <taxon>Sphingomonadales</taxon>
        <taxon>Sphingomonadaceae</taxon>
        <taxon>Sphingomonas</taxon>
    </lineage>
</organism>
<dbReference type="EMBL" id="JACCBY010000003">
    <property type="protein sequence ID" value="NYD90417.1"/>
    <property type="molecule type" value="Genomic_DNA"/>
</dbReference>
<dbReference type="PANTHER" id="PTHR22726">
    <property type="entry name" value="METALLOENDOPEPTIDASE OMA1"/>
    <property type="match status" value="1"/>
</dbReference>
<sequence>MSAPSDPDGGAPSASAWHYDGRTALRRQVRLVADGDGFRLDEDGQPGEHYDFAQLTPADGDGDPRSFGLQGRPGWRIGFTDAPPAAIAERLPRPHRYGGWVDRFGLWQAAAGFAVLAAIAMVLVLRTPALVARMVPASVERQLGEVMIGDFGRKGCVAPAGAAALAKLANRIDPHDPTLDVHVVKLPMVNAVTLPGGRIVIFDGLLQAARSPDEVAGVIGHEIGHVRGRDVMESLLRQLGLSVLLGGMEGHVGGYTNALLATAYSRGAEARADGYAIQLLADAGVSPQPTADFFARLARRSDGQERMFAYLANHPLSADRAARFRRSATAGARYTPALTAQEWAALRDICAGETDTMLWGF</sequence>
<dbReference type="GO" id="GO:0016020">
    <property type="term" value="C:membrane"/>
    <property type="evidence" value="ECO:0007669"/>
    <property type="project" value="TreeGrafter"/>
</dbReference>
<feature type="domain" description="Peptidase M48" evidence="8">
    <location>
        <begin position="166"/>
        <end position="325"/>
    </location>
</feature>
<dbReference type="InterPro" id="IPR051156">
    <property type="entry name" value="Mito/Outer_Membr_Metalloprot"/>
</dbReference>
<evidence type="ECO:0000256" key="1">
    <source>
        <dbReference type="ARBA" id="ARBA00022670"/>
    </source>
</evidence>
<evidence type="ECO:0000256" key="5">
    <source>
        <dbReference type="ARBA" id="ARBA00023049"/>
    </source>
</evidence>
<evidence type="ECO:0000313" key="10">
    <source>
        <dbReference type="Proteomes" id="UP000517753"/>
    </source>
</evidence>
<keyword evidence="7" id="KW-0472">Membrane</keyword>
<gene>
    <name evidence="9" type="ORF">HD841_002214</name>
</gene>
<keyword evidence="10" id="KW-1185">Reference proteome</keyword>
<dbReference type="GO" id="GO:0051603">
    <property type="term" value="P:proteolysis involved in protein catabolic process"/>
    <property type="evidence" value="ECO:0007669"/>
    <property type="project" value="TreeGrafter"/>
</dbReference>
<comment type="cofactor">
    <cofactor evidence="6">
        <name>Zn(2+)</name>
        <dbReference type="ChEBI" id="CHEBI:29105"/>
    </cofactor>
    <text evidence="6">Binds 1 zinc ion per subunit.</text>
</comment>
<evidence type="ECO:0000259" key="8">
    <source>
        <dbReference type="Pfam" id="PF01435"/>
    </source>
</evidence>
<keyword evidence="2" id="KW-0479">Metal-binding</keyword>
<reference evidence="9 10" key="2">
    <citation type="submission" date="2020-08" db="EMBL/GenBank/DDBJ databases">
        <title>The Agave Microbiome: Exploring the role of microbial communities in plant adaptations to desert environments.</title>
        <authorList>
            <person name="Partida-Martinez L.P."/>
        </authorList>
    </citation>
    <scope>NUCLEOTIDE SEQUENCE [LARGE SCALE GENOMIC DNA]</scope>
    <source>
        <strain evidence="9 10">AS2.3</strain>
    </source>
</reference>
<comment type="caution">
    <text evidence="9">The sequence shown here is derived from an EMBL/GenBank/DDBJ whole genome shotgun (WGS) entry which is preliminary data.</text>
</comment>
<dbReference type="GO" id="GO:0046872">
    <property type="term" value="F:metal ion binding"/>
    <property type="evidence" value="ECO:0007669"/>
    <property type="project" value="UniProtKB-KW"/>
</dbReference>